<gene>
    <name evidence="1" type="ORF">BD310DRAFT_965199</name>
</gene>
<accession>A0A4Q9Q5I6</accession>
<dbReference type="EMBL" id="ML145092">
    <property type="protein sequence ID" value="TBU62683.1"/>
    <property type="molecule type" value="Genomic_DNA"/>
</dbReference>
<proteinExistence type="predicted"/>
<dbReference type="AlphaFoldDB" id="A0A4Q9Q5I6"/>
<reference evidence="1 2" key="1">
    <citation type="submission" date="2019-01" db="EMBL/GenBank/DDBJ databases">
        <title>Draft genome sequences of three monokaryotic isolates of the white-rot basidiomycete fungus Dichomitus squalens.</title>
        <authorList>
            <consortium name="DOE Joint Genome Institute"/>
            <person name="Lopez S.C."/>
            <person name="Andreopoulos B."/>
            <person name="Pangilinan J."/>
            <person name="Lipzen A."/>
            <person name="Riley R."/>
            <person name="Ahrendt S."/>
            <person name="Ng V."/>
            <person name="Barry K."/>
            <person name="Daum C."/>
            <person name="Grigoriev I.V."/>
            <person name="Hilden K.S."/>
            <person name="Makela M.R."/>
            <person name="de Vries R.P."/>
        </authorList>
    </citation>
    <scope>NUCLEOTIDE SEQUENCE [LARGE SCALE GENOMIC DNA]</scope>
    <source>
        <strain evidence="1 2">CBS 464.89</strain>
    </source>
</reference>
<dbReference type="STRING" id="114155.A0A4Q9Q5I6"/>
<dbReference type="Proteomes" id="UP000292082">
    <property type="component" value="Unassembled WGS sequence"/>
</dbReference>
<name>A0A4Q9Q5I6_9APHY</name>
<protein>
    <submittedName>
        <fullName evidence="1">Uncharacterized protein</fullName>
    </submittedName>
</protein>
<organism evidence="1 2">
    <name type="scientific">Dichomitus squalens</name>
    <dbReference type="NCBI Taxonomy" id="114155"/>
    <lineage>
        <taxon>Eukaryota</taxon>
        <taxon>Fungi</taxon>
        <taxon>Dikarya</taxon>
        <taxon>Basidiomycota</taxon>
        <taxon>Agaricomycotina</taxon>
        <taxon>Agaricomycetes</taxon>
        <taxon>Polyporales</taxon>
        <taxon>Polyporaceae</taxon>
        <taxon>Dichomitus</taxon>
    </lineage>
</organism>
<evidence type="ECO:0000313" key="2">
    <source>
        <dbReference type="Proteomes" id="UP000292082"/>
    </source>
</evidence>
<evidence type="ECO:0000313" key="1">
    <source>
        <dbReference type="EMBL" id="TBU62683.1"/>
    </source>
</evidence>
<keyword evidence="2" id="KW-1185">Reference proteome</keyword>
<sequence length="132" mass="15056">MFTIPPSDDVVEEEARELSRDERVHVLKLTTMWGFARRIAVDGLTPLPQKEDSVGWITLARTYDVCERLWPALQTLARRTKVAQPEEVEPLGIITVLETAEIRERFRVPLADRSGGCYGRATYASRETHNCE</sequence>